<proteinExistence type="predicted"/>
<evidence type="ECO:0000313" key="2">
    <source>
        <dbReference type="Proteomes" id="UP001501321"/>
    </source>
</evidence>
<dbReference type="RefSeq" id="WP_345009473.1">
    <property type="nucleotide sequence ID" value="NZ_BAABFC010000001.1"/>
</dbReference>
<name>A0ABP8PVX3_9GAMM</name>
<organism evidence="1 2">
    <name type="scientific">Pseudaeromonas paramecii</name>
    <dbReference type="NCBI Taxonomy" id="2138166"/>
    <lineage>
        <taxon>Bacteria</taxon>
        <taxon>Pseudomonadati</taxon>
        <taxon>Pseudomonadota</taxon>
        <taxon>Gammaproteobacteria</taxon>
        <taxon>Aeromonadales</taxon>
        <taxon>Aeromonadaceae</taxon>
        <taxon>Pseudaeromonas</taxon>
    </lineage>
</organism>
<keyword evidence="2" id="KW-1185">Reference proteome</keyword>
<comment type="caution">
    <text evidence="1">The sequence shown here is derived from an EMBL/GenBank/DDBJ whole genome shotgun (WGS) entry which is preliminary data.</text>
</comment>
<reference evidence="2" key="1">
    <citation type="journal article" date="2019" name="Int. J. Syst. Evol. Microbiol.">
        <title>The Global Catalogue of Microorganisms (GCM) 10K type strain sequencing project: providing services to taxonomists for standard genome sequencing and annotation.</title>
        <authorList>
            <consortium name="The Broad Institute Genomics Platform"/>
            <consortium name="The Broad Institute Genome Sequencing Center for Infectious Disease"/>
            <person name="Wu L."/>
            <person name="Ma J."/>
        </authorList>
    </citation>
    <scope>NUCLEOTIDE SEQUENCE [LARGE SCALE GENOMIC DNA]</scope>
    <source>
        <strain evidence="2">JCM 32226</strain>
    </source>
</reference>
<accession>A0ABP8PVX3</accession>
<protein>
    <recommendedName>
        <fullName evidence="3">Bacteriocin</fullName>
    </recommendedName>
</protein>
<sequence length="78" mass="8098">MGYGLIDIGAQTRQQAMKGMQASADREQVRESANDQLKAQKKQTTMGAVGTGAAVGSYFGPWGTVAGAAIGFLASELF</sequence>
<dbReference type="Proteomes" id="UP001501321">
    <property type="component" value="Unassembled WGS sequence"/>
</dbReference>
<evidence type="ECO:0000313" key="1">
    <source>
        <dbReference type="EMBL" id="GAA4493430.1"/>
    </source>
</evidence>
<evidence type="ECO:0008006" key="3">
    <source>
        <dbReference type="Google" id="ProtNLM"/>
    </source>
</evidence>
<gene>
    <name evidence="1" type="ORF">GCM10023095_03680</name>
</gene>
<dbReference type="EMBL" id="BAABFC010000001">
    <property type="protein sequence ID" value="GAA4493430.1"/>
    <property type="molecule type" value="Genomic_DNA"/>
</dbReference>